<reference evidence="1" key="1">
    <citation type="journal article" date="2021" name="Proc. Natl. Acad. Sci. U.S.A.">
        <title>A Catalog of Tens of Thousands of Viruses from Human Metagenomes Reveals Hidden Associations with Chronic Diseases.</title>
        <authorList>
            <person name="Tisza M.J."/>
            <person name="Buck C.B."/>
        </authorList>
    </citation>
    <scope>NUCLEOTIDE SEQUENCE</scope>
    <source>
        <strain evidence="1">Ct5rm7</strain>
    </source>
</reference>
<evidence type="ECO:0000313" key="1">
    <source>
        <dbReference type="EMBL" id="DAE30224.1"/>
    </source>
</evidence>
<name>A0A8S5RFR7_9VIRU</name>
<accession>A0A8S5RFR7</accession>
<dbReference type="EMBL" id="BK059103">
    <property type="protein sequence ID" value="DAE30224.1"/>
    <property type="molecule type" value="Genomic_DNA"/>
</dbReference>
<organism evidence="1">
    <name type="scientific">virus sp. ct5rm7</name>
    <dbReference type="NCBI Taxonomy" id="2827298"/>
    <lineage>
        <taxon>Viruses</taxon>
    </lineage>
</organism>
<sequence length="31" mass="3658">MPGNHPTGFRAMLNMAISKNKHCKQWINRYI</sequence>
<proteinExistence type="predicted"/>
<protein>
    <submittedName>
        <fullName evidence="1">Uncharacterized protein</fullName>
    </submittedName>
</protein>